<evidence type="ECO:0000256" key="2">
    <source>
        <dbReference type="SAM" id="SignalP"/>
    </source>
</evidence>
<dbReference type="InterPro" id="IPR011250">
    <property type="entry name" value="OMP/PagP_B-barrel"/>
</dbReference>
<keyword evidence="5" id="KW-1185">Reference proteome</keyword>
<dbReference type="InterPro" id="IPR027385">
    <property type="entry name" value="Beta-barrel_OMP"/>
</dbReference>
<evidence type="ECO:0000256" key="1">
    <source>
        <dbReference type="ARBA" id="ARBA00022729"/>
    </source>
</evidence>
<accession>A0ABZ0IID3</accession>
<feature type="chain" id="PRO_5047352811" evidence="2">
    <location>
        <begin position="21"/>
        <end position="220"/>
    </location>
</feature>
<name>A0ABZ0IID3_9GAMM</name>
<dbReference type="SUPFAM" id="SSF56925">
    <property type="entry name" value="OMPA-like"/>
    <property type="match status" value="1"/>
</dbReference>
<dbReference type="EMBL" id="CP136865">
    <property type="protein sequence ID" value="WOJ98254.1"/>
    <property type="molecule type" value="Genomic_DNA"/>
</dbReference>
<gene>
    <name evidence="4" type="ORF">R0137_06715</name>
</gene>
<dbReference type="Proteomes" id="UP001626549">
    <property type="component" value="Chromosome"/>
</dbReference>
<dbReference type="Gene3D" id="2.40.160.20">
    <property type="match status" value="1"/>
</dbReference>
<feature type="signal peptide" evidence="2">
    <location>
        <begin position="1"/>
        <end position="20"/>
    </location>
</feature>
<proteinExistence type="predicted"/>
<organism evidence="4 5">
    <name type="scientific">Congregibacter brevis</name>
    <dbReference type="NCBI Taxonomy" id="3081201"/>
    <lineage>
        <taxon>Bacteria</taxon>
        <taxon>Pseudomonadati</taxon>
        <taxon>Pseudomonadota</taxon>
        <taxon>Gammaproteobacteria</taxon>
        <taxon>Cellvibrionales</taxon>
        <taxon>Halieaceae</taxon>
        <taxon>Congregibacter</taxon>
    </lineage>
</organism>
<evidence type="ECO:0000313" key="4">
    <source>
        <dbReference type="EMBL" id="WOJ98254.1"/>
    </source>
</evidence>
<feature type="domain" description="Outer membrane protein beta-barrel" evidence="3">
    <location>
        <begin position="10"/>
        <end position="220"/>
    </location>
</feature>
<evidence type="ECO:0000259" key="3">
    <source>
        <dbReference type="Pfam" id="PF13505"/>
    </source>
</evidence>
<reference evidence="4 5" key="1">
    <citation type="submission" date="2023-10" db="EMBL/GenBank/DDBJ databases">
        <title>Two novel species belonging to the OM43/NOR5 clade.</title>
        <authorList>
            <person name="Park M."/>
        </authorList>
    </citation>
    <scope>NUCLEOTIDE SEQUENCE [LARGE SCALE GENOMIC DNA]</scope>
    <source>
        <strain evidence="4 5">IMCC45268</strain>
    </source>
</reference>
<protein>
    <submittedName>
        <fullName evidence="4">Porin family protein</fullName>
    </submittedName>
</protein>
<dbReference type="Pfam" id="PF13505">
    <property type="entry name" value="OMP_b-brl"/>
    <property type="match status" value="1"/>
</dbReference>
<dbReference type="RefSeq" id="WP_407329540.1">
    <property type="nucleotide sequence ID" value="NZ_CP136865.1"/>
</dbReference>
<keyword evidence="1 2" id="KW-0732">Signal</keyword>
<evidence type="ECO:0000313" key="5">
    <source>
        <dbReference type="Proteomes" id="UP001626549"/>
    </source>
</evidence>
<sequence length="220" mass="24320">MRKAHLPIILLAVFSLSAQAQWAGPSTQRAGKWETTFGLYLTGSESSDGLNESSIDIDSGYGFGFSAGYNFTQNLALRFDGSWSRADYDAVLDTEDNGLVDISHRLDVFNGQFNGVWNMLDGPFTPYLQAGIGWTYLDSNVADGPPSTGCWWDPWWGYICSNFYSTYSETNFSYNVGAGLRYEFGRGMFVRGGWEHTTIDGGSGADPGFDAFRAELGWLF</sequence>